<keyword evidence="2" id="KW-1133">Transmembrane helix</keyword>
<dbReference type="Gene3D" id="2.60.120.10">
    <property type="entry name" value="Jelly Rolls"/>
    <property type="match status" value="1"/>
</dbReference>
<proteinExistence type="predicted"/>
<keyword evidence="2" id="KW-0472">Membrane</keyword>
<dbReference type="EMBL" id="HBGS01015762">
    <property type="protein sequence ID" value="CAD9399471.1"/>
    <property type="molecule type" value="Transcribed_RNA"/>
</dbReference>
<feature type="region of interest" description="Disordered" evidence="1">
    <location>
        <begin position="51"/>
        <end position="85"/>
    </location>
</feature>
<feature type="domain" description="JmjC" evidence="3">
    <location>
        <begin position="275"/>
        <end position="445"/>
    </location>
</feature>
<dbReference type="InterPro" id="IPR041667">
    <property type="entry name" value="Cupin_8"/>
</dbReference>
<dbReference type="PANTHER" id="PTHR12461">
    <property type="entry name" value="HYPOXIA-INDUCIBLE FACTOR 1 ALPHA INHIBITOR-RELATED"/>
    <property type="match status" value="1"/>
</dbReference>
<organism evidence="4">
    <name type="scientific">Octactis speculum</name>
    <dbReference type="NCBI Taxonomy" id="3111310"/>
    <lineage>
        <taxon>Eukaryota</taxon>
        <taxon>Sar</taxon>
        <taxon>Stramenopiles</taxon>
        <taxon>Ochrophyta</taxon>
        <taxon>Dictyochophyceae</taxon>
        <taxon>Dictyochales</taxon>
        <taxon>Dictyochaceae</taxon>
        <taxon>Octactis</taxon>
    </lineage>
</organism>
<feature type="compositionally biased region" description="Pro residues" evidence="1">
    <location>
        <begin position="63"/>
        <end position="79"/>
    </location>
</feature>
<evidence type="ECO:0000259" key="3">
    <source>
        <dbReference type="PROSITE" id="PS51184"/>
    </source>
</evidence>
<accession>A0A7S2FL26</accession>
<name>A0A7S2FL26_9STRA</name>
<dbReference type="Pfam" id="PF13621">
    <property type="entry name" value="Cupin_8"/>
    <property type="match status" value="1"/>
</dbReference>
<dbReference type="InterPro" id="IPR003347">
    <property type="entry name" value="JmjC_dom"/>
</dbReference>
<protein>
    <recommendedName>
        <fullName evidence="3">JmjC domain-containing protein</fullName>
    </recommendedName>
</protein>
<dbReference type="PANTHER" id="PTHR12461:SF98">
    <property type="entry name" value="CUPIN-LIKE DOMAIN-CONTAINING PROTEIN"/>
    <property type="match status" value="1"/>
</dbReference>
<evidence type="ECO:0000256" key="2">
    <source>
        <dbReference type="SAM" id="Phobius"/>
    </source>
</evidence>
<dbReference type="AlphaFoldDB" id="A0A7S2FL26"/>
<dbReference type="InterPro" id="IPR014710">
    <property type="entry name" value="RmlC-like_jellyroll"/>
</dbReference>
<feature type="transmembrane region" description="Helical" evidence="2">
    <location>
        <begin position="21"/>
        <end position="45"/>
    </location>
</feature>
<evidence type="ECO:0000313" key="4">
    <source>
        <dbReference type="EMBL" id="CAD9399471.1"/>
    </source>
</evidence>
<gene>
    <name evidence="4" type="ORF">DSPE1174_LOCUS8242</name>
</gene>
<dbReference type="PROSITE" id="PS51184">
    <property type="entry name" value="JMJC"/>
    <property type="match status" value="1"/>
</dbReference>
<dbReference type="SUPFAM" id="SSF51197">
    <property type="entry name" value="Clavaminate synthase-like"/>
    <property type="match status" value="1"/>
</dbReference>
<keyword evidence="2" id="KW-0812">Transmembrane</keyword>
<reference evidence="4" key="1">
    <citation type="submission" date="2021-01" db="EMBL/GenBank/DDBJ databases">
        <authorList>
            <person name="Corre E."/>
            <person name="Pelletier E."/>
            <person name="Niang G."/>
            <person name="Scheremetjew M."/>
            <person name="Finn R."/>
            <person name="Kale V."/>
            <person name="Holt S."/>
            <person name="Cochrane G."/>
            <person name="Meng A."/>
            <person name="Brown T."/>
            <person name="Cohen L."/>
        </authorList>
    </citation>
    <scope>NUCLEOTIDE SEQUENCE</scope>
    <source>
        <strain evidence="4">CCMP1381</strain>
    </source>
</reference>
<sequence>MKTRTSNRSNFHSEFRQQKKKGFSVFECCLGVLTLIPLVLLIVALTHTGGNRTAEQPADKPIHPPPPRPKNSNPTPPGNAPKSAQENAIPLYSADINGTEAWDRKKKLIGSEPMSGRWLNNCPAVPPPNYPEQFPIMDLIDNWNPDQAEAPAKHYHALCRFDYATDLEKAFAYREAELPFIVYNTPEAEDVVQKWNQPDYLEKFLGTERYRTEVSHNNHFMYFSGSSPRGKGNKAWRPPTSIEKMSFKKFKDTAVKCDMQNCSEDEQHFYFRVTAASSNHFIFKELPFFMPKKSIFIKDPKGQRGIHCRFGMREVIAENHYDGSRNVIGLFGGRRRYILSHPKECANMYLLPMGHPSGRHSGDACNYNPDCKDSANSVDYSKPDLEKFPKFRNLLANEVILTAGDFLYLPTHWFHYIISMGLNYQCNTRSGRSNEYSKFVKKCGFK</sequence>
<evidence type="ECO:0000256" key="1">
    <source>
        <dbReference type="SAM" id="MobiDB-lite"/>
    </source>
</evidence>